<reference evidence="1 2" key="1">
    <citation type="submission" date="2016-02" db="EMBL/GenBank/DDBJ databases">
        <title>Genome analysis of coral dinoflagellate symbionts highlights evolutionary adaptations to a symbiotic lifestyle.</title>
        <authorList>
            <person name="Aranda M."/>
            <person name="Li Y."/>
            <person name="Liew Y.J."/>
            <person name="Baumgarten S."/>
            <person name="Simakov O."/>
            <person name="Wilson M."/>
            <person name="Piel J."/>
            <person name="Ashoor H."/>
            <person name="Bougouffa S."/>
            <person name="Bajic V.B."/>
            <person name="Ryu T."/>
            <person name="Ravasi T."/>
            <person name="Bayer T."/>
            <person name="Micklem G."/>
            <person name="Kim H."/>
            <person name="Bhak J."/>
            <person name="Lajeunesse T.C."/>
            <person name="Voolstra C.R."/>
        </authorList>
    </citation>
    <scope>NUCLEOTIDE SEQUENCE [LARGE SCALE GENOMIC DNA]</scope>
    <source>
        <strain evidence="1 2">CCMP2467</strain>
    </source>
</reference>
<evidence type="ECO:0000313" key="2">
    <source>
        <dbReference type="Proteomes" id="UP000186817"/>
    </source>
</evidence>
<keyword evidence="2" id="KW-1185">Reference proteome</keyword>
<dbReference type="Proteomes" id="UP000186817">
    <property type="component" value="Unassembled WGS sequence"/>
</dbReference>
<protein>
    <submittedName>
        <fullName evidence="1">Uncharacterized protein</fullName>
    </submittedName>
</protein>
<gene>
    <name evidence="1" type="ORF">AK812_SmicGene7282</name>
</gene>
<dbReference type="AlphaFoldDB" id="A0A1Q9EP14"/>
<accession>A0A1Q9EP14</accession>
<sequence>MVPFAPPLRKNAISVQVVWFCDNIALMQRCLGTEKPCEEPEDHDLHANDVPSQGFLPPITTYSSKTMAGLAESVAGWRLVGADWVLK</sequence>
<comment type="caution">
    <text evidence="1">The sequence shown here is derived from an EMBL/GenBank/DDBJ whole genome shotgun (WGS) entry which is preliminary data.</text>
</comment>
<proteinExistence type="predicted"/>
<organism evidence="1 2">
    <name type="scientific">Symbiodinium microadriaticum</name>
    <name type="common">Dinoflagellate</name>
    <name type="synonym">Zooxanthella microadriatica</name>
    <dbReference type="NCBI Taxonomy" id="2951"/>
    <lineage>
        <taxon>Eukaryota</taxon>
        <taxon>Sar</taxon>
        <taxon>Alveolata</taxon>
        <taxon>Dinophyceae</taxon>
        <taxon>Suessiales</taxon>
        <taxon>Symbiodiniaceae</taxon>
        <taxon>Symbiodinium</taxon>
    </lineage>
</organism>
<evidence type="ECO:0000313" key="1">
    <source>
        <dbReference type="EMBL" id="OLQ09162.1"/>
    </source>
</evidence>
<name>A0A1Q9EP14_SYMMI</name>
<dbReference type="EMBL" id="LSRX01000103">
    <property type="protein sequence ID" value="OLQ09162.1"/>
    <property type="molecule type" value="Genomic_DNA"/>
</dbReference>
<dbReference type="OrthoDB" id="10268517at2759"/>